<gene>
    <name evidence="3" type="ORF">BSTOLATCC_MIC31713</name>
</gene>
<keyword evidence="4" id="KW-1185">Reference proteome</keyword>
<dbReference type="AlphaFoldDB" id="A0AAU9JAT2"/>
<dbReference type="PANTHER" id="PTHR24198">
    <property type="entry name" value="ANKYRIN REPEAT AND PROTEIN KINASE DOMAIN-CONTAINING PROTEIN"/>
    <property type="match status" value="1"/>
</dbReference>
<proteinExistence type="predicted"/>
<dbReference type="EMBL" id="CAJZBQ010000032">
    <property type="protein sequence ID" value="CAG9322587.1"/>
    <property type="molecule type" value="Genomic_DNA"/>
</dbReference>
<accession>A0AAU9JAT2</accession>
<evidence type="ECO:0000313" key="4">
    <source>
        <dbReference type="Proteomes" id="UP001162131"/>
    </source>
</evidence>
<evidence type="ECO:0008006" key="5">
    <source>
        <dbReference type="Google" id="ProtNLM"/>
    </source>
</evidence>
<name>A0AAU9JAT2_9CILI</name>
<evidence type="ECO:0000313" key="3">
    <source>
        <dbReference type="EMBL" id="CAG9322587.1"/>
    </source>
</evidence>
<dbReference type="PANTHER" id="PTHR24198:SF165">
    <property type="entry name" value="ANKYRIN REPEAT-CONTAINING PROTEIN-RELATED"/>
    <property type="match status" value="1"/>
</dbReference>
<keyword evidence="2" id="KW-0040">ANK repeat</keyword>
<reference evidence="3" key="1">
    <citation type="submission" date="2021-09" db="EMBL/GenBank/DDBJ databases">
        <authorList>
            <consortium name="AG Swart"/>
            <person name="Singh M."/>
            <person name="Singh A."/>
            <person name="Seah K."/>
            <person name="Emmerich C."/>
        </authorList>
    </citation>
    <scope>NUCLEOTIDE SEQUENCE</scope>
    <source>
        <strain evidence="3">ATCC30299</strain>
    </source>
</reference>
<evidence type="ECO:0000256" key="2">
    <source>
        <dbReference type="ARBA" id="ARBA00023043"/>
    </source>
</evidence>
<organism evidence="3 4">
    <name type="scientific">Blepharisma stoltei</name>
    <dbReference type="NCBI Taxonomy" id="1481888"/>
    <lineage>
        <taxon>Eukaryota</taxon>
        <taxon>Sar</taxon>
        <taxon>Alveolata</taxon>
        <taxon>Ciliophora</taxon>
        <taxon>Postciliodesmatophora</taxon>
        <taxon>Heterotrichea</taxon>
        <taxon>Heterotrichida</taxon>
        <taxon>Blepharismidae</taxon>
        <taxon>Blepharisma</taxon>
    </lineage>
</organism>
<evidence type="ECO:0000256" key="1">
    <source>
        <dbReference type="ARBA" id="ARBA00022737"/>
    </source>
</evidence>
<dbReference type="InterPro" id="IPR002110">
    <property type="entry name" value="Ankyrin_rpt"/>
</dbReference>
<dbReference type="SUPFAM" id="SSF48403">
    <property type="entry name" value="Ankyrin repeat"/>
    <property type="match status" value="1"/>
</dbReference>
<keyword evidence="1" id="KW-0677">Repeat</keyword>
<dbReference type="Gene3D" id="1.25.40.20">
    <property type="entry name" value="Ankyrin repeat-containing domain"/>
    <property type="match status" value="2"/>
</dbReference>
<sequence>MGVCISRVIGPQITKEELKSKIYTAIDLEKVGALSHLWKVYIRQRPKFVPLFDINEPLIEIQGVEINSLAFAIRVGKTSIVKFLIENCKAKIEAMNDVFNAVGKTPMDVICEYGHLDLLKYYLPLYLEFKEMQATEFSIHEEKSEDFSIFNSKFLQKKPMKGASAIQRACERGKIDIVDFLINYFDSKSIPDEFNVHNEDERTGENCALISCRNGNLALAMLLYKKCNADFHKLNKRSENAIQLATIGANKYPYRKHLDLLKFLIEELNVDVTYHYEETLIISENPMITSYLEYKLIQKGISQARKKNIEKENAIKSVTGDDLQGLSPEVIEKLNRAGREFEFTEIFREELDEKSQSLVSSISQLGESEDISIPKFWEEKRI</sequence>
<dbReference type="SMART" id="SM00248">
    <property type="entry name" value="ANK"/>
    <property type="match status" value="5"/>
</dbReference>
<dbReference type="Proteomes" id="UP001162131">
    <property type="component" value="Unassembled WGS sequence"/>
</dbReference>
<comment type="caution">
    <text evidence="3">The sequence shown here is derived from an EMBL/GenBank/DDBJ whole genome shotgun (WGS) entry which is preliminary data.</text>
</comment>
<dbReference type="InterPro" id="IPR036770">
    <property type="entry name" value="Ankyrin_rpt-contain_sf"/>
</dbReference>
<protein>
    <recommendedName>
        <fullName evidence="5">Ankyrin repeat protein</fullName>
    </recommendedName>
</protein>